<reference evidence="3" key="1">
    <citation type="journal article" date="2019" name="Int. J. Syst. Evol. Microbiol.">
        <title>The Global Catalogue of Microorganisms (GCM) 10K type strain sequencing project: providing services to taxonomists for standard genome sequencing and annotation.</title>
        <authorList>
            <consortium name="The Broad Institute Genomics Platform"/>
            <consortium name="The Broad Institute Genome Sequencing Center for Infectious Disease"/>
            <person name="Wu L."/>
            <person name="Ma J."/>
        </authorList>
    </citation>
    <scope>NUCLEOTIDE SEQUENCE [LARGE SCALE GENOMIC DNA]</scope>
    <source>
        <strain evidence="3">JCM 9091</strain>
    </source>
</reference>
<evidence type="ECO:0000256" key="1">
    <source>
        <dbReference type="SAM" id="Phobius"/>
    </source>
</evidence>
<proteinExistence type="predicted"/>
<dbReference type="EMBL" id="BAAAUF010000012">
    <property type="protein sequence ID" value="GAA3035199.1"/>
    <property type="molecule type" value="Genomic_DNA"/>
</dbReference>
<feature type="transmembrane region" description="Helical" evidence="1">
    <location>
        <begin position="50"/>
        <end position="79"/>
    </location>
</feature>
<evidence type="ECO:0000313" key="2">
    <source>
        <dbReference type="EMBL" id="GAA3035199.1"/>
    </source>
</evidence>
<keyword evidence="1" id="KW-0812">Transmembrane</keyword>
<accession>A0ABP6L7K8</accession>
<sequence>MHVCPVCKRSDRTTKLSRYWRTLPAERRAAAPHLARPVLHDERWTAPLGLLALGCALLVSEAWLGLVGVAGGGLWLVTLRDEVAQTAKRRADWHRKQYCRRCRHDFLP</sequence>
<dbReference type="Proteomes" id="UP001501532">
    <property type="component" value="Unassembled WGS sequence"/>
</dbReference>
<keyword evidence="1" id="KW-1133">Transmembrane helix</keyword>
<keyword evidence="1" id="KW-0472">Membrane</keyword>
<gene>
    <name evidence="2" type="ORF">GCM10010448_16870</name>
</gene>
<organism evidence="2 3">
    <name type="scientific">Streptomyces glomeratus</name>
    <dbReference type="NCBI Taxonomy" id="284452"/>
    <lineage>
        <taxon>Bacteria</taxon>
        <taxon>Bacillati</taxon>
        <taxon>Actinomycetota</taxon>
        <taxon>Actinomycetes</taxon>
        <taxon>Kitasatosporales</taxon>
        <taxon>Streptomycetaceae</taxon>
        <taxon>Streptomyces</taxon>
    </lineage>
</organism>
<evidence type="ECO:0000313" key="3">
    <source>
        <dbReference type="Proteomes" id="UP001501532"/>
    </source>
</evidence>
<dbReference type="RefSeq" id="WP_234515115.1">
    <property type="nucleotide sequence ID" value="NZ_BAAAUF010000012.1"/>
</dbReference>
<protein>
    <submittedName>
        <fullName evidence="2">Uncharacterized protein</fullName>
    </submittedName>
</protein>
<name>A0ABP6L7K8_9ACTN</name>
<comment type="caution">
    <text evidence="2">The sequence shown here is derived from an EMBL/GenBank/DDBJ whole genome shotgun (WGS) entry which is preliminary data.</text>
</comment>
<keyword evidence="3" id="KW-1185">Reference proteome</keyword>